<proteinExistence type="predicted"/>
<organism evidence="1 2">
    <name type="scientific">Dentiscutata heterogama</name>
    <dbReference type="NCBI Taxonomy" id="1316150"/>
    <lineage>
        <taxon>Eukaryota</taxon>
        <taxon>Fungi</taxon>
        <taxon>Fungi incertae sedis</taxon>
        <taxon>Mucoromycota</taxon>
        <taxon>Glomeromycotina</taxon>
        <taxon>Glomeromycetes</taxon>
        <taxon>Diversisporales</taxon>
        <taxon>Gigasporaceae</taxon>
        <taxon>Dentiscutata</taxon>
    </lineage>
</organism>
<gene>
    <name evidence="1" type="ORF">DHETER_LOCUS882</name>
</gene>
<sequence length="322" mass="37208">MESQFDYHGDTNTDVVIQVGEEPDIMTFLAHSGILRKKSPYFYTALSSTWAKREVVLDILIAADELLIENNLLSSIQEHLIRDKSEWLQNHFALVLHTVFERDACKELRFYCMDKICWNPNIVFKSPEFLDFDNILPLTLENDIITFRESKYLPNSMLPPRNPIISIDSNIILPQQTLKTQRWQYTKESFLFSFGNRGNLDDAKLSKIQPGSEAIYDDPSFGPCFGKTDLDMRRHFNEKDNCSAKKRCYKHTIINSTKFSVEDYEVFHVSCHMFGFKPSAPEYDTQLISLLLNAQTLSFRASVRCILFLLAFLPLTTTSHSS</sequence>
<dbReference type="Proteomes" id="UP000789702">
    <property type="component" value="Unassembled WGS sequence"/>
</dbReference>
<name>A0ACA9K509_9GLOM</name>
<accession>A0ACA9K509</accession>
<protein>
    <submittedName>
        <fullName evidence="1">15075_t:CDS:1</fullName>
    </submittedName>
</protein>
<evidence type="ECO:0000313" key="2">
    <source>
        <dbReference type="Proteomes" id="UP000789702"/>
    </source>
</evidence>
<keyword evidence="2" id="KW-1185">Reference proteome</keyword>
<comment type="caution">
    <text evidence="1">The sequence shown here is derived from an EMBL/GenBank/DDBJ whole genome shotgun (WGS) entry which is preliminary data.</text>
</comment>
<reference evidence="1" key="1">
    <citation type="submission" date="2021-06" db="EMBL/GenBank/DDBJ databases">
        <authorList>
            <person name="Kallberg Y."/>
            <person name="Tangrot J."/>
            <person name="Rosling A."/>
        </authorList>
    </citation>
    <scope>NUCLEOTIDE SEQUENCE</scope>
    <source>
        <strain evidence="1">IL203A</strain>
    </source>
</reference>
<dbReference type="EMBL" id="CAJVPU010000487">
    <property type="protein sequence ID" value="CAG8452098.1"/>
    <property type="molecule type" value="Genomic_DNA"/>
</dbReference>
<evidence type="ECO:0000313" key="1">
    <source>
        <dbReference type="EMBL" id="CAG8452098.1"/>
    </source>
</evidence>